<evidence type="ECO:0000256" key="1">
    <source>
        <dbReference type="ARBA" id="ARBA00006315"/>
    </source>
</evidence>
<dbReference type="Proteomes" id="UP001216907">
    <property type="component" value="Unassembled WGS sequence"/>
</dbReference>
<reference evidence="2 3" key="1">
    <citation type="submission" date="2023-03" db="EMBL/GenBank/DDBJ databases">
        <title>Paludisphaera mucosa sp. nov. a novel planctomycete from northern fen.</title>
        <authorList>
            <person name="Ivanova A."/>
        </authorList>
    </citation>
    <scope>NUCLEOTIDE SEQUENCE [LARGE SCALE GENOMIC DNA]</scope>
    <source>
        <strain evidence="2 3">Pla2</strain>
    </source>
</reference>
<dbReference type="PANTHER" id="PTHR11060">
    <property type="entry name" value="PROTEIN MEMO1"/>
    <property type="match status" value="1"/>
</dbReference>
<keyword evidence="3" id="KW-1185">Reference proteome</keyword>
<sequence length="416" mass="46399">MLRPLSARRIENNDPPLMVLDDPRRFCSSPIVLPLAVFQNVVRHFNGRNRLEDVQKIVLDTTGERLDAAFLQRLIDDLDRAIAFEGATFEAAVRDFHEAGERPAALAGRSYAAEPRRLADELDRYFRARGGAGPLALPAPKRTRSEPVRGPRLRAVVSPHIDFTRGGTAYTWAYKRLVEESDADVFVVLGVAHQYCRSRFVLTRKDFATPLGPVKTDQAFVDRLVAEAGDHLFADELTHRSEHSIEFQAVFLKHVLGDRPFTIVPILVGSFHDFVTRRVDPITDPEVARFVAALRTAEEAGGRKVAYIGGVDLCHVGPEFGDPEVVDSAFQDRIRRFDRSMLDRAEAADPTGWFRTASDVGDRWRVCGLAATYTMLHAIGPSQGKLLRYDQAIDERGRCCVSFASMVFHEADAANA</sequence>
<gene>
    <name evidence="2" type="primary">amrB</name>
    <name evidence="2" type="ORF">PZE19_04305</name>
</gene>
<dbReference type="PANTHER" id="PTHR11060:SF0">
    <property type="entry name" value="PROTEIN MEMO1"/>
    <property type="match status" value="1"/>
</dbReference>
<dbReference type="NCBIfam" id="TIGR04336">
    <property type="entry name" value="AmmeMemoSam_B"/>
    <property type="match status" value="1"/>
</dbReference>
<dbReference type="InterPro" id="IPR002737">
    <property type="entry name" value="MEMO1_fam"/>
</dbReference>
<organism evidence="2 3">
    <name type="scientific">Paludisphaera mucosa</name>
    <dbReference type="NCBI Taxonomy" id="3030827"/>
    <lineage>
        <taxon>Bacteria</taxon>
        <taxon>Pseudomonadati</taxon>
        <taxon>Planctomycetota</taxon>
        <taxon>Planctomycetia</taxon>
        <taxon>Isosphaerales</taxon>
        <taxon>Isosphaeraceae</taxon>
        <taxon>Paludisphaera</taxon>
    </lineage>
</organism>
<comment type="similarity">
    <text evidence="1">Belongs to the MEMO1 family.</text>
</comment>
<proteinExistence type="inferred from homology"/>
<accession>A0ABT6F5W5</accession>
<evidence type="ECO:0000313" key="2">
    <source>
        <dbReference type="EMBL" id="MDG3002978.1"/>
    </source>
</evidence>
<protein>
    <submittedName>
        <fullName evidence="2">AmmeMemoRadiSam system protein B</fullName>
    </submittedName>
</protein>
<comment type="caution">
    <text evidence="2">The sequence shown here is derived from an EMBL/GenBank/DDBJ whole genome shotgun (WGS) entry which is preliminary data.</text>
</comment>
<name>A0ABT6F5W5_9BACT</name>
<dbReference type="Gene3D" id="3.40.830.10">
    <property type="entry name" value="LigB-like"/>
    <property type="match status" value="1"/>
</dbReference>
<dbReference type="CDD" id="cd07361">
    <property type="entry name" value="MEMO_like"/>
    <property type="match status" value="1"/>
</dbReference>
<evidence type="ECO:0000313" key="3">
    <source>
        <dbReference type="Proteomes" id="UP001216907"/>
    </source>
</evidence>
<dbReference type="RefSeq" id="WP_277859337.1">
    <property type="nucleotide sequence ID" value="NZ_JARRAG010000001.1"/>
</dbReference>
<dbReference type="EMBL" id="JARRAG010000001">
    <property type="protein sequence ID" value="MDG3002978.1"/>
    <property type="molecule type" value="Genomic_DNA"/>
</dbReference>
<dbReference type="Pfam" id="PF01875">
    <property type="entry name" value="Memo"/>
    <property type="match status" value="1"/>
</dbReference>